<evidence type="ECO:0000313" key="1">
    <source>
        <dbReference type="EMBL" id="NBI78505.1"/>
    </source>
</evidence>
<gene>
    <name evidence="1" type="ORF">D3Z39_06430</name>
</gene>
<dbReference type="EMBL" id="QXWZ01000008">
    <property type="protein sequence ID" value="NBI78505.1"/>
    <property type="molecule type" value="Genomic_DNA"/>
</dbReference>
<accession>A0A845RI55</accession>
<dbReference type="OrthoDB" id="1663583at2"/>
<organism evidence="1 2">
    <name type="scientific">Anaerotruncus colihominis</name>
    <dbReference type="NCBI Taxonomy" id="169435"/>
    <lineage>
        <taxon>Bacteria</taxon>
        <taxon>Bacillati</taxon>
        <taxon>Bacillota</taxon>
        <taxon>Clostridia</taxon>
        <taxon>Eubacteriales</taxon>
        <taxon>Oscillospiraceae</taxon>
        <taxon>Anaerotruncus</taxon>
    </lineage>
</organism>
<dbReference type="Proteomes" id="UP000446348">
    <property type="component" value="Unassembled WGS sequence"/>
</dbReference>
<proteinExistence type="predicted"/>
<dbReference type="AlphaFoldDB" id="A0A845RI55"/>
<dbReference type="RefSeq" id="WP_160209355.1">
    <property type="nucleotide sequence ID" value="NZ_QXWZ01000008.1"/>
</dbReference>
<evidence type="ECO:0000313" key="2">
    <source>
        <dbReference type="Proteomes" id="UP000446348"/>
    </source>
</evidence>
<sequence>MDSPTAIAQAIHTTEGNSAYDAACKKVLSNKIILAWIMKSCLEEYRDLDVTEIAEKYIEGTPSISEEPVFPDDTGPLIQGTDTTDKPLSERTVTYDISFRALAPGSEKLIELYINVEAQGNFNPGYPLLKRGIYYCSRMISRQSNRDFIDSHYEKIKKVYSIWVCLDSPESRKNTIRRYRMAEESLVGDVKEPVANYDLLSVVMICLGGPEAEHYEGILKLLHTLLSNETSEKEKQKVLENEFDIPMTRELESEVSIMCNLSQRVAEKNRQEGVIDGILFALKNLMESTGMNVEQAMAALKLPEADRAKYRKLLAGQ</sequence>
<comment type="caution">
    <text evidence="1">The sequence shown here is derived from an EMBL/GenBank/DDBJ whole genome shotgun (WGS) entry which is preliminary data.</text>
</comment>
<protein>
    <recommendedName>
        <fullName evidence="3">PD-(D/E)XK nuclease family transposase</fullName>
    </recommendedName>
</protein>
<name>A0A845RI55_9FIRM</name>
<reference evidence="1 2" key="1">
    <citation type="submission" date="2018-08" db="EMBL/GenBank/DDBJ databases">
        <title>Murine metabolic-syndrome-specific gut microbial biobank.</title>
        <authorList>
            <person name="Liu C."/>
        </authorList>
    </citation>
    <scope>NUCLEOTIDE SEQUENCE [LARGE SCALE GENOMIC DNA]</scope>
    <source>
        <strain evidence="1 2">X69</strain>
    </source>
</reference>
<evidence type="ECO:0008006" key="3">
    <source>
        <dbReference type="Google" id="ProtNLM"/>
    </source>
</evidence>